<dbReference type="GO" id="GO:0045145">
    <property type="term" value="F:single-stranded DNA 5'-3' DNA exonuclease activity"/>
    <property type="evidence" value="ECO:0007669"/>
    <property type="project" value="InterPro"/>
</dbReference>
<name>A0A6A7BNQ1_9PEZI</name>
<keyword evidence="4" id="KW-0479">Metal-binding</keyword>
<dbReference type="Pfam" id="PF09810">
    <property type="entry name" value="Exo5"/>
    <property type="match status" value="2"/>
</dbReference>
<keyword evidence="9" id="KW-1185">Reference proteome</keyword>
<evidence type="ECO:0000256" key="6">
    <source>
        <dbReference type="ARBA" id="ARBA00022839"/>
    </source>
</evidence>
<evidence type="ECO:0008006" key="10">
    <source>
        <dbReference type="Google" id="ProtNLM"/>
    </source>
</evidence>
<dbReference type="InterPro" id="IPR019190">
    <property type="entry name" value="EXOV"/>
</dbReference>
<evidence type="ECO:0000256" key="5">
    <source>
        <dbReference type="ARBA" id="ARBA00022722"/>
    </source>
</evidence>
<protein>
    <recommendedName>
        <fullName evidence="10">PD-(D/E)XK endonuclease-like domain-containing protein</fullName>
    </recommendedName>
</protein>
<dbReference type="PANTHER" id="PTHR14464">
    <property type="entry name" value="EXONUCLEASE V"/>
    <property type="match status" value="1"/>
</dbReference>
<dbReference type="Gene3D" id="3.90.320.10">
    <property type="match status" value="1"/>
</dbReference>
<keyword evidence="6" id="KW-0378">Hydrolase</keyword>
<dbReference type="InterPro" id="IPR011604">
    <property type="entry name" value="PDDEXK-like_dom_sf"/>
</dbReference>
<evidence type="ECO:0000256" key="1">
    <source>
        <dbReference type="ARBA" id="ARBA00001966"/>
    </source>
</evidence>
<keyword evidence="4" id="KW-0408">Iron</keyword>
<dbReference type="Proteomes" id="UP000799421">
    <property type="component" value="Unassembled WGS sequence"/>
</dbReference>
<evidence type="ECO:0000313" key="9">
    <source>
        <dbReference type="Proteomes" id="UP000799421"/>
    </source>
</evidence>
<reference evidence="8" key="1">
    <citation type="journal article" date="2020" name="Stud. Mycol.">
        <title>101 Dothideomycetes genomes: a test case for predicting lifestyles and emergence of pathogens.</title>
        <authorList>
            <person name="Haridas S."/>
            <person name="Albert R."/>
            <person name="Binder M."/>
            <person name="Bloem J."/>
            <person name="Labutti K."/>
            <person name="Salamov A."/>
            <person name="Andreopoulos B."/>
            <person name="Baker S."/>
            <person name="Barry K."/>
            <person name="Bills G."/>
            <person name="Bluhm B."/>
            <person name="Cannon C."/>
            <person name="Castanera R."/>
            <person name="Culley D."/>
            <person name="Daum C."/>
            <person name="Ezra D."/>
            <person name="Gonzalez J."/>
            <person name="Henrissat B."/>
            <person name="Kuo A."/>
            <person name="Liang C."/>
            <person name="Lipzen A."/>
            <person name="Lutzoni F."/>
            <person name="Magnuson J."/>
            <person name="Mondo S."/>
            <person name="Nolan M."/>
            <person name="Ohm R."/>
            <person name="Pangilinan J."/>
            <person name="Park H.-J."/>
            <person name="Ramirez L."/>
            <person name="Alfaro M."/>
            <person name="Sun H."/>
            <person name="Tritt A."/>
            <person name="Yoshinaga Y."/>
            <person name="Zwiers L.-H."/>
            <person name="Turgeon B."/>
            <person name="Goodwin S."/>
            <person name="Spatafora J."/>
            <person name="Crous P."/>
            <person name="Grigoriev I."/>
        </authorList>
    </citation>
    <scope>NUCLEOTIDE SEQUENCE</scope>
    <source>
        <strain evidence="8">CBS 480.64</strain>
    </source>
</reference>
<dbReference type="EMBL" id="MU006075">
    <property type="protein sequence ID" value="KAF2857061.1"/>
    <property type="molecule type" value="Genomic_DNA"/>
</dbReference>
<evidence type="ECO:0000256" key="7">
    <source>
        <dbReference type="SAM" id="MobiDB-lite"/>
    </source>
</evidence>
<dbReference type="PANTHER" id="PTHR14464:SF4">
    <property type="entry name" value="EXONUCLEASE V"/>
    <property type="match status" value="1"/>
</dbReference>
<keyword evidence="6" id="KW-0269">Exonuclease</keyword>
<dbReference type="AlphaFoldDB" id="A0A6A7BNQ1"/>
<keyword evidence="4" id="KW-0411">Iron-sulfur</keyword>
<evidence type="ECO:0000256" key="2">
    <source>
        <dbReference type="ARBA" id="ARBA00009797"/>
    </source>
</evidence>
<dbReference type="OrthoDB" id="354769at2759"/>
<evidence type="ECO:0000256" key="4">
    <source>
        <dbReference type="ARBA" id="ARBA00022485"/>
    </source>
</evidence>
<evidence type="ECO:0000313" key="8">
    <source>
        <dbReference type="EMBL" id="KAF2857061.1"/>
    </source>
</evidence>
<evidence type="ECO:0000256" key="3">
    <source>
        <dbReference type="ARBA" id="ARBA00011245"/>
    </source>
</evidence>
<dbReference type="GO" id="GO:0005739">
    <property type="term" value="C:mitochondrion"/>
    <property type="evidence" value="ECO:0007669"/>
    <property type="project" value="TreeGrafter"/>
</dbReference>
<accession>A0A6A7BNQ1</accession>
<dbReference type="GO" id="GO:0036297">
    <property type="term" value="P:interstrand cross-link repair"/>
    <property type="evidence" value="ECO:0007669"/>
    <property type="project" value="TreeGrafter"/>
</dbReference>
<feature type="region of interest" description="Disordered" evidence="7">
    <location>
        <begin position="16"/>
        <end position="42"/>
    </location>
</feature>
<comment type="subunit">
    <text evidence="3">Monomer.</text>
</comment>
<keyword evidence="5" id="KW-0540">Nuclease</keyword>
<comment type="similarity">
    <text evidence="2">Belongs to the EXO5 family.</text>
</comment>
<organism evidence="8 9">
    <name type="scientific">Piedraia hortae CBS 480.64</name>
    <dbReference type="NCBI Taxonomy" id="1314780"/>
    <lineage>
        <taxon>Eukaryota</taxon>
        <taxon>Fungi</taxon>
        <taxon>Dikarya</taxon>
        <taxon>Ascomycota</taxon>
        <taxon>Pezizomycotina</taxon>
        <taxon>Dothideomycetes</taxon>
        <taxon>Dothideomycetidae</taxon>
        <taxon>Capnodiales</taxon>
        <taxon>Piedraiaceae</taxon>
        <taxon>Piedraia</taxon>
    </lineage>
</organism>
<sequence>MAARSTKLFLRTFSHNLPLAHPKGREPKAKKPAKHPSCHPPKQGKLIRYVAQLAEGLQNDVPDPVQAASLSFPAIAATSAAAPTTLPLAFPLTTPPSPLTFHRSSKPLTTTDLVSPLWCEIQYSLSLTHHTRPRQTKYTRAGTRIHTSLERINTITRPIDVWTREDRFALRLWNCISALAALRGEGEVRELEVWGVIEHQVVSGKIDFLEVRDNRVLLGDVKTRGREAVRAPWARRGVRAQLMVYFMLFRGLVDGRGEGKRVLTRLGLDPKKEVSEGTVMQVGRTGAWTLEGLWGEMERKYALLRGDGVEVGGTLRVEYRDQKNGIVREMVEFEFDEREVEGYVKRVLEWWRGERPPRGVDIEEGVKCLSCEWKNRCEWKRRVVDMGMRDKG</sequence>
<gene>
    <name evidence="8" type="ORF">K470DRAFT_279550</name>
</gene>
<proteinExistence type="inferred from homology"/>
<dbReference type="GO" id="GO:0051539">
    <property type="term" value="F:4 iron, 4 sulfur cluster binding"/>
    <property type="evidence" value="ECO:0007669"/>
    <property type="project" value="UniProtKB-KW"/>
</dbReference>
<dbReference type="GO" id="GO:0005634">
    <property type="term" value="C:nucleus"/>
    <property type="evidence" value="ECO:0007669"/>
    <property type="project" value="TreeGrafter"/>
</dbReference>
<keyword evidence="4" id="KW-0004">4Fe-4S</keyword>
<comment type="cofactor">
    <cofactor evidence="1">
        <name>[4Fe-4S] cluster</name>
        <dbReference type="ChEBI" id="CHEBI:49883"/>
    </cofactor>
</comment>